<dbReference type="SMART" id="SM00225">
    <property type="entry name" value="BTB"/>
    <property type="match status" value="1"/>
</dbReference>
<evidence type="ECO:0000256" key="1">
    <source>
        <dbReference type="ARBA" id="ARBA00022441"/>
    </source>
</evidence>
<dbReference type="SUPFAM" id="SSF117281">
    <property type="entry name" value="Kelch motif"/>
    <property type="match status" value="1"/>
</dbReference>
<organism evidence="8 9">
    <name type="scientific">Mizuhopecten yessoensis</name>
    <name type="common">Japanese scallop</name>
    <name type="synonym">Patinopecten yessoensis</name>
    <dbReference type="NCBI Taxonomy" id="6573"/>
    <lineage>
        <taxon>Eukaryota</taxon>
        <taxon>Metazoa</taxon>
        <taxon>Spiralia</taxon>
        <taxon>Lophotrochozoa</taxon>
        <taxon>Mollusca</taxon>
        <taxon>Bivalvia</taxon>
        <taxon>Autobranchia</taxon>
        <taxon>Pteriomorphia</taxon>
        <taxon>Pectinida</taxon>
        <taxon>Pectinoidea</taxon>
        <taxon>Pectinidae</taxon>
        <taxon>Mizuhopecten</taxon>
    </lineage>
</organism>
<dbReference type="Proteomes" id="UP000242188">
    <property type="component" value="Unassembled WGS sequence"/>
</dbReference>
<dbReference type="Gene3D" id="2.120.10.80">
    <property type="entry name" value="Kelch-type beta propeller"/>
    <property type="match status" value="1"/>
</dbReference>
<dbReference type="OrthoDB" id="10027872at2759"/>
<dbReference type="Pfam" id="PF00743">
    <property type="entry name" value="FMO-like"/>
    <property type="match status" value="1"/>
</dbReference>
<evidence type="ECO:0000259" key="7">
    <source>
        <dbReference type="PROSITE" id="PS50097"/>
    </source>
</evidence>
<feature type="domain" description="BTB" evidence="7">
    <location>
        <begin position="42"/>
        <end position="109"/>
    </location>
</feature>
<dbReference type="CDD" id="cd18190">
    <property type="entry name" value="BTB_POZ_ETO1-like"/>
    <property type="match status" value="1"/>
</dbReference>
<dbReference type="EMBL" id="NEDP02004037">
    <property type="protein sequence ID" value="OWF47071.1"/>
    <property type="molecule type" value="Genomic_DNA"/>
</dbReference>
<sequence>MQATKNRESTHKTCGVNLLMMEVNNNSPAEDLDVEGNRPDRTNLTLIVGGEKMTCSRDKLSSTSDYFKAMFESNMRESTSDCISLEQVDPEAMRIILDFLVTGRLDLTQENVHIVTEAACMFQIKLVVDECCDLMYDLLSDDNCLAIISLTHTFALDELFNKAKRHCLWYFSEVVKTSNFVDIDIHLLCQILSERKLVVKSEMKVFDAIERWVSHDIAERKKHLEELLPLIRKEALTEEEISTLKEKTLVKGYQHMFENFDTSAAAIQKYRQVPYCLWSLGGQDDPYDDIYASDDEPDVEPQPKILKLCDIDTTCTFESIAMDEQDHPSIIQQETGYSVCVHGKDIYVSGGLTSLGPGRNRWLLDVWKLDTFTCVWESVTQLQSPRRHHTMICVGDSLILLGGFGKFRMKLKTCEEFNIKTGEWKELPPMPEESFLIAACATSSNRIYAFKSQAFYYDLGSTHWTKVPSSVYSFTKLVPSSAVYIPSRECVYIVSRYHKDLLCFNLVTQTLTTVGQFQYGEAASNAVEHRGRVCRFNSARTDGRTHRKSEIIYIPNFCRGRWNRSNLRNYVTFNTAVKSVTFNKEIDDFTVMIKDLSIDKDLPPERFSHVMAATGRFSVPNVPLFDGIDMFPGRSVHSHDFRGAREFKGQRLLVVGSGRSAEDVGRQVPVTSSAATVQNHTWPSGIEERPLLTIVDGNIINFKDGTTAEVEVIILCTGYLYHFPYMSESPRLKGTPDASGRIV</sequence>
<dbReference type="Gene3D" id="1.25.40.420">
    <property type="match status" value="1"/>
</dbReference>
<dbReference type="GO" id="GO:0050660">
    <property type="term" value="F:flavin adenine dinucleotide binding"/>
    <property type="evidence" value="ECO:0007669"/>
    <property type="project" value="InterPro"/>
</dbReference>
<protein>
    <recommendedName>
        <fullName evidence="6">Flavin-containing monooxygenase</fullName>
        <ecNumber evidence="6">1.-.-.-</ecNumber>
    </recommendedName>
</protein>
<dbReference type="InterPro" id="IPR000210">
    <property type="entry name" value="BTB/POZ_dom"/>
</dbReference>
<dbReference type="SUPFAM" id="SSF54695">
    <property type="entry name" value="POZ domain"/>
    <property type="match status" value="1"/>
</dbReference>
<dbReference type="AlphaFoldDB" id="A0A210QEH1"/>
<dbReference type="InterPro" id="IPR011705">
    <property type="entry name" value="BACK"/>
</dbReference>
<accession>A0A210QEH1</accession>
<evidence type="ECO:0000256" key="2">
    <source>
        <dbReference type="ARBA" id="ARBA00022630"/>
    </source>
</evidence>
<dbReference type="SMART" id="SM00875">
    <property type="entry name" value="BACK"/>
    <property type="match status" value="1"/>
</dbReference>
<dbReference type="PANTHER" id="PTHR24412">
    <property type="entry name" value="KELCH PROTEIN"/>
    <property type="match status" value="1"/>
</dbReference>
<keyword evidence="6" id="KW-0503">Monooxygenase</keyword>
<comment type="caution">
    <text evidence="8">The sequence shown here is derived from an EMBL/GenBank/DDBJ whole genome shotgun (WGS) entry which is preliminary data.</text>
</comment>
<name>A0A210QEH1_MIZYE</name>
<keyword evidence="5 6" id="KW-0560">Oxidoreductase</keyword>
<dbReference type="STRING" id="6573.A0A210QEH1"/>
<evidence type="ECO:0000256" key="5">
    <source>
        <dbReference type="ARBA" id="ARBA00023002"/>
    </source>
</evidence>
<keyword evidence="4 6" id="KW-0274">FAD</keyword>
<dbReference type="InterPro" id="IPR011333">
    <property type="entry name" value="SKP1/BTB/POZ_sf"/>
</dbReference>
<keyword evidence="3" id="KW-0677">Repeat</keyword>
<reference evidence="8 9" key="1">
    <citation type="journal article" date="2017" name="Nat. Ecol. Evol.">
        <title>Scallop genome provides insights into evolution of bilaterian karyotype and development.</title>
        <authorList>
            <person name="Wang S."/>
            <person name="Zhang J."/>
            <person name="Jiao W."/>
            <person name="Li J."/>
            <person name="Xun X."/>
            <person name="Sun Y."/>
            <person name="Guo X."/>
            <person name="Huan P."/>
            <person name="Dong B."/>
            <person name="Zhang L."/>
            <person name="Hu X."/>
            <person name="Sun X."/>
            <person name="Wang J."/>
            <person name="Zhao C."/>
            <person name="Wang Y."/>
            <person name="Wang D."/>
            <person name="Huang X."/>
            <person name="Wang R."/>
            <person name="Lv J."/>
            <person name="Li Y."/>
            <person name="Zhang Z."/>
            <person name="Liu B."/>
            <person name="Lu W."/>
            <person name="Hui Y."/>
            <person name="Liang J."/>
            <person name="Zhou Z."/>
            <person name="Hou R."/>
            <person name="Li X."/>
            <person name="Liu Y."/>
            <person name="Li H."/>
            <person name="Ning X."/>
            <person name="Lin Y."/>
            <person name="Zhao L."/>
            <person name="Xing Q."/>
            <person name="Dou J."/>
            <person name="Li Y."/>
            <person name="Mao J."/>
            <person name="Guo H."/>
            <person name="Dou H."/>
            <person name="Li T."/>
            <person name="Mu C."/>
            <person name="Jiang W."/>
            <person name="Fu Q."/>
            <person name="Fu X."/>
            <person name="Miao Y."/>
            <person name="Liu J."/>
            <person name="Yu Q."/>
            <person name="Li R."/>
            <person name="Liao H."/>
            <person name="Li X."/>
            <person name="Kong Y."/>
            <person name="Jiang Z."/>
            <person name="Chourrout D."/>
            <person name="Li R."/>
            <person name="Bao Z."/>
        </authorList>
    </citation>
    <scope>NUCLEOTIDE SEQUENCE [LARGE SCALE GENOMIC DNA]</scope>
    <source>
        <strain evidence="8 9">PY_sf001</strain>
    </source>
</reference>
<dbReference type="PANTHER" id="PTHR24412:SF489">
    <property type="entry name" value="RING FINGER DOMAIN AND KELCH REPEAT-CONTAINING PROTEIN DDB_G0271372"/>
    <property type="match status" value="1"/>
</dbReference>
<dbReference type="EC" id="1.-.-.-" evidence="6"/>
<evidence type="ECO:0000313" key="8">
    <source>
        <dbReference type="EMBL" id="OWF47071.1"/>
    </source>
</evidence>
<keyword evidence="2 6" id="KW-0285">Flavoprotein</keyword>
<comment type="similarity">
    <text evidence="6">Belongs to the FMO family.</text>
</comment>
<dbReference type="Pfam" id="PF07707">
    <property type="entry name" value="BACK"/>
    <property type="match status" value="1"/>
</dbReference>
<dbReference type="Gene3D" id="3.50.50.60">
    <property type="entry name" value="FAD/NAD(P)-binding domain"/>
    <property type="match status" value="2"/>
</dbReference>
<dbReference type="Gene3D" id="3.30.710.10">
    <property type="entry name" value="Potassium Channel Kv1.1, Chain A"/>
    <property type="match status" value="1"/>
</dbReference>
<keyword evidence="9" id="KW-1185">Reference proteome</keyword>
<dbReference type="SUPFAM" id="SSF51905">
    <property type="entry name" value="FAD/NAD(P)-binding domain"/>
    <property type="match status" value="1"/>
</dbReference>
<evidence type="ECO:0000313" key="9">
    <source>
        <dbReference type="Proteomes" id="UP000242188"/>
    </source>
</evidence>
<evidence type="ECO:0000256" key="4">
    <source>
        <dbReference type="ARBA" id="ARBA00022827"/>
    </source>
</evidence>
<dbReference type="InterPro" id="IPR011498">
    <property type="entry name" value="Kelch_2"/>
</dbReference>
<proteinExistence type="inferred from homology"/>
<comment type="cofactor">
    <cofactor evidence="6">
        <name>FAD</name>
        <dbReference type="ChEBI" id="CHEBI:57692"/>
    </cofactor>
</comment>
<dbReference type="GO" id="GO:0004499">
    <property type="term" value="F:N,N-dimethylaniline monooxygenase activity"/>
    <property type="evidence" value="ECO:0007669"/>
    <property type="project" value="InterPro"/>
</dbReference>
<dbReference type="Pfam" id="PF00651">
    <property type="entry name" value="BTB"/>
    <property type="match status" value="1"/>
</dbReference>
<dbReference type="Pfam" id="PF01344">
    <property type="entry name" value="Kelch_1"/>
    <property type="match status" value="1"/>
</dbReference>
<dbReference type="InterPro" id="IPR006652">
    <property type="entry name" value="Kelch_1"/>
</dbReference>
<dbReference type="InterPro" id="IPR036188">
    <property type="entry name" value="FAD/NAD-bd_sf"/>
</dbReference>
<dbReference type="InterPro" id="IPR015915">
    <property type="entry name" value="Kelch-typ_b-propeller"/>
</dbReference>
<gene>
    <name evidence="8" type="ORF">KP79_PYT12559</name>
</gene>
<evidence type="ECO:0000256" key="3">
    <source>
        <dbReference type="ARBA" id="ARBA00022737"/>
    </source>
</evidence>
<dbReference type="GO" id="GO:0050661">
    <property type="term" value="F:NADP binding"/>
    <property type="evidence" value="ECO:0007669"/>
    <property type="project" value="InterPro"/>
</dbReference>
<dbReference type="SMART" id="SM00612">
    <property type="entry name" value="Kelch"/>
    <property type="match status" value="2"/>
</dbReference>
<keyword evidence="1" id="KW-0880">Kelch repeat</keyword>
<dbReference type="Pfam" id="PF07646">
    <property type="entry name" value="Kelch_2"/>
    <property type="match status" value="1"/>
</dbReference>
<dbReference type="InterPro" id="IPR020946">
    <property type="entry name" value="Flavin_mOase-like"/>
</dbReference>
<dbReference type="PROSITE" id="PS50097">
    <property type="entry name" value="BTB"/>
    <property type="match status" value="1"/>
</dbReference>
<evidence type="ECO:0000256" key="6">
    <source>
        <dbReference type="RuleBase" id="RU361177"/>
    </source>
</evidence>